<keyword evidence="2" id="KW-1185">Reference proteome</keyword>
<proteinExistence type="predicted"/>
<name>A0AAD9WLC5_9ROSI</name>
<dbReference type="Proteomes" id="UP001280121">
    <property type="component" value="Unassembled WGS sequence"/>
</dbReference>
<protein>
    <submittedName>
        <fullName evidence="1">Uncharacterized protein</fullName>
    </submittedName>
</protein>
<evidence type="ECO:0000313" key="2">
    <source>
        <dbReference type="Proteomes" id="UP001280121"/>
    </source>
</evidence>
<organism evidence="1 2">
    <name type="scientific">Dipteronia dyeriana</name>
    <dbReference type="NCBI Taxonomy" id="168575"/>
    <lineage>
        <taxon>Eukaryota</taxon>
        <taxon>Viridiplantae</taxon>
        <taxon>Streptophyta</taxon>
        <taxon>Embryophyta</taxon>
        <taxon>Tracheophyta</taxon>
        <taxon>Spermatophyta</taxon>
        <taxon>Magnoliopsida</taxon>
        <taxon>eudicotyledons</taxon>
        <taxon>Gunneridae</taxon>
        <taxon>Pentapetalae</taxon>
        <taxon>rosids</taxon>
        <taxon>malvids</taxon>
        <taxon>Sapindales</taxon>
        <taxon>Sapindaceae</taxon>
        <taxon>Hippocastanoideae</taxon>
        <taxon>Acereae</taxon>
        <taxon>Dipteronia</taxon>
    </lineage>
</organism>
<reference evidence="1" key="1">
    <citation type="journal article" date="2023" name="Plant J.">
        <title>Genome sequences and population genomics provide insights into the demographic history, inbreeding, and mutation load of two 'living fossil' tree species of Dipteronia.</title>
        <authorList>
            <person name="Feng Y."/>
            <person name="Comes H.P."/>
            <person name="Chen J."/>
            <person name="Zhu S."/>
            <person name="Lu R."/>
            <person name="Zhang X."/>
            <person name="Li P."/>
            <person name="Qiu J."/>
            <person name="Olsen K.M."/>
            <person name="Qiu Y."/>
        </authorList>
    </citation>
    <scope>NUCLEOTIDE SEQUENCE</scope>
    <source>
        <strain evidence="1">KIB01</strain>
    </source>
</reference>
<accession>A0AAD9WLC5</accession>
<comment type="caution">
    <text evidence="1">The sequence shown here is derived from an EMBL/GenBank/DDBJ whole genome shotgun (WGS) entry which is preliminary data.</text>
</comment>
<sequence length="171" mass="19237">MSLLLAGAAKEAADHLVIFPSASTSFKDSVLIALRLGAMLDQVSSMFKVALAGFIDAPVDGLQHGMNKRYQKIIVMATKLDLTSLRMFTRAMEKVAVKMVEMLASAVGFENPIPRDKPVMSGGFYPYIVSLQCQIRQQKYSLSMDSCRVTVRRQWIQFWLRLVMWLRLVST</sequence>
<evidence type="ECO:0000313" key="1">
    <source>
        <dbReference type="EMBL" id="KAK2635504.1"/>
    </source>
</evidence>
<dbReference type="AlphaFoldDB" id="A0AAD9WLC5"/>
<gene>
    <name evidence="1" type="ORF">Ddye_030296</name>
</gene>
<dbReference type="EMBL" id="JANJYI010000009">
    <property type="protein sequence ID" value="KAK2635504.1"/>
    <property type="molecule type" value="Genomic_DNA"/>
</dbReference>